<dbReference type="EMBL" id="QUNS01000008">
    <property type="protein sequence ID" value="REH46349.1"/>
    <property type="molecule type" value="Genomic_DNA"/>
</dbReference>
<keyword evidence="1" id="KW-0812">Transmembrane</keyword>
<keyword evidence="1" id="KW-1133">Transmembrane helix</keyword>
<evidence type="ECO:0008006" key="4">
    <source>
        <dbReference type="Google" id="ProtNLM"/>
    </source>
</evidence>
<evidence type="ECO:0000256" key="1">
    <source>
        <dbReference type="SAM" id="Phobius"/>
    </source>
</evidence>
<dbReference type="RefSeq" id="WP_115901821.1">
    <property type="nucleotide sequence ID" value="NZ_QUNS01000008.1"/>
</dbReference>
<protein>
    <recommendedName>
        <fullName evidence="4">PH (Pleckstrin Homology) domain-containing protein</fullName>
    </recommendedName>
</protein>
<dbReference type="AlphaFoldDB" id="A0A3E0HIN0"/>
<organism evidence="2 3">
    <name type="scientific">Tenacibaculum gallaicum</name>
    <dbReference type="NCBI Taxonomy" id="561505"/>
    <lineage>
        <taxon>Bacteria</taxon>
        <taxon>Pseudomonadati</taxon>
        <taxon>Bacteroidota</taxon>
        <taxon>Flavobacteriia</taxon>
        <taxon>Flavobacteriales</taxon>
        <taxon>Flavobacteriaceae</taxon>
        <taxon>Tenacibaculum</taxon>
    </lineage>
</organism>
<keyword evidence="1" id="KW-0472">Membrane</keyword>
<accession>A0A3E0HIN0</accession>
<evidence type="ECO:0000313" key="3">
    <source>
        <dbReference type="Proteomes" id="UP000256884"/>
    </source>
</evidence>
<comment type="caution">
    <text evidence="2">The sequence shown here is derived from an EMBL/GenBank/DDBJ whole genome shotgun (WGS) entry which is preliminary data.</text>
</comment>
<name>A0A3E0HIN0_9FLAO</name>
<proteinExistence type="predicted"/>
<gene>
    <name evidence="2" type="ORF">C7448_10819</name>
</gene>
<feature type="transmembrane region" description="Helical" evidence="1">
    <location>
        <begin position="41"/>
        <end position="62"/>
    </location>
</feature>
<dbReference type="OrthoDB" id="1433813at2"/>
<feature type="transmembrane region" description="Helical" evidence="1">
    <location>
        <begin position="12"/>
        <end position="35"/>
    </location>
</feature>
<evidence type="ECO:0000313" key="2">
    <source>
        <dbReference type="EMBL" id="REH46349.1"/>
    </source>
</evidence>
<keyword evidence="3" id="KW-1185">Reference proteome</keyword>
<dbReference type="Proteomes" id="UP000256884">
    <property type="component" value="Unassembled WGS sequence"/>
</dbReference>
<sequence>MKEKIHFDYIGNINRLTVLSFALLLIVLGFFTFLTTENSKWSSGLLALLNFSLAIYFSKVFWYKNYVRYNKLGMLIKIQSFTGKQINFSELAKVELTENSLIIYKRRIKEPLSFNIASIEKGDVLKLYNLLNQKIKEL</sequence>
<reference evidence="2 3" key="1">
    <citation type="submission" date="2018-08" db="EMBL/GenBank/DDBJ databases">
        <title>Genomic Encyclopedia of Type Strains, Phase IV (KMG-IV): sequencing the most valuable type-strain genomes for metagenomic binning, comparative biology and taxonomic classification.</title>
        <authorList>
            <person name="Goeker M."/>
        </authorList>
    </citation>
    <scope>NUCLEOTIDE SEQUENCE [LARGE SCALE GENOMIC DNA]</scope>
    <source>
        <strain evidence="2 3">DSM 18841</strain>
    </source>
</reference>